<evidence type="ECO:0000313" key="3">
    <source>
        <dbReference type="EMBL" id="ABM69677.1"/>
    </source>
</evidence>
<name>A2BPG6_PROMS</name>
<evidence type="ECO:0000313" key="4">
    <source>
        <dbReference type="Proteomes" id="UP000002590"/>
    </source>
</evidence>
<evidence type="ECO:0000256" key="2">
    <source>
        <dbReference type="ARBA" id="ARBA00022679"/>
    </source>
</evidence>
<dbReference type="PANTHER" id="PTHR11927:SF9">
    <property type="entry name" value="L-FUCOSYLTRANSFERASE"/>
    <property type="match status" value="1"/>
</dbReference>
<dbReference type="Pfam" id="PF01531">
    <property type="entry name" value="Glyco_transf_11"/>
    <property type="match status" value="1"/>
</dbReference>
<dbReference type="AlphaFoldDB" id="A2BPG6"/>
<keyword evidence="2 3" id="KW-0808">Transferase</keyword>
<dbReference type="RefSeq" id="WP_011817850.1">
    <property type="nucleotide sequence ID" value="NC_008816.1"/>
</dbReference>
<sequence length="277" mass="33044">MLFSRMVGGLGNQLFQTAAFLKYRRIKEKVIISFLGDIHIPKRENCLDYIFETPDWLYYDNSRKINLFTRFLARSSAGLRFGSYVPYIGVNDRNFYLKNSYFFNKKILFFDGYFIHNWKYEQINELFSQLKLRPIYLNRENIKICNENVIIHVRGGDFLKIKHLNICDNYYYKKAIEYSLRKGFNTFKVISEDRQYAKEIIKEMKKYFIDLKISILKSNSIKNDFNIIRSSNLAILSNSTFSWWASFLSNSKKEFLVPSNFSLKEKRIILPNENVIV</sequence>
<dbReference type="HOGENOM" id="CLU_1085414_0_0_3"/>
<protein>
    <submittedName>
        <fullName evidence="3">Glycosyl transferase family 11</fullName>
    </submittedName>
</protein>
<dbReference type="InterPro" id="IPR002516">
    <property type="entry name" value="Glyco_trans_11"/>
</dbReference>
<keyword evidence="1" id="KW-0328">Glycosyltransferase</keyword>
<dbReference type="PANTHER" id="PTHR11927">
    <property type="entry name" value="GALACTOSIDE 2-L-FUCOSYLTRANSFERASE"/>
    <property type="match status" value="1"/>
</dbReference>
<dbReference type="Proteomes" id="UP000002590">
    <property type="component" value="Chromosome"/>
</dbReference>
<proteinExistence type="predicted"/>
<gene>
    <name evidence="3" type="ordered locus">A9601_03891</name>
</gene>
<dbReference type="STRING" id="146891.A9601_03891"/>
<evidence type="ECO:0000256" key="1">
    <source>
        <dbReference type="ARBA" id="ARBA00022676"/>
    </source>
</evidence>
<dbReference type="GO" id="GO:0016020">
    <property type="term" value="C:membrane"/>
    <property type="evidence" value="ECO:0007669"/>
    <property type="project" value="InterPro"/>
</dbReference>
<dbReference type="KEGG" id="pmb:A9601_03891"/>
<dbReference type="GO" id="GO:0008107">
    <property type="term" value="F:galactoside 2-alpha-L-fucosyltransferase activity"/>
    <property type="evidence" value="ECO:0007669"/>
    <property type="project" value="InterPro"/>
</dbReference>
<dbReference type="eggNOG" id="ENOG5030TUE">
    <property type="taxonomic scope" value="Bacteria"/>
</dbReference>
<dbReference type="OrthoDB" id="9794601at2"/>
<reference evidence="3 4" key="1">
    <citation type="journal article" date="2007" name="PLoS Genet.">
        <title>Patterns and implications of gene gain and loss in the evolution of Prochlorococcus.</title>
        <authorList>
            <person name="Kettler G.C."/>
            <person name="Martiny A.C."/>
            <person name="Huang K."/>
            <person name="Zucker J."/>
            <person name="Coleman M.L."/>
            <person name="Rodrigue S."/>
            <person name="Chen F."/>
            <person name="Lapidus A."/>
            <person name="Ferriera S."/>
            <person name="Johnson J."/>
            <person name="Steglich C."/>
            <person name="Church G.M."/>
            <person name="Richardson P."/>
            <person name="Chisholm S.W."/>
        </authorList>
    </citation>
    <scope>NUCLEOTIDE SEQUENCE [LARGE SCALE GENOMIC DNA]</scope>
    <source>
        <strain evidence="3 4">AS9601</strain>
    </source>
</reference>
<organism evidence="3 4">
    <name type="scientific">Prochlorococcus marinus (strain AS9601)</name>
    <dbReference type="NCBI Taxonomy" id="146891"/>
    <lineage>
        <taxon>Bacteria</taxon>
        <taxon>Bacillati</taxon>
        <taxon>Cyanobacteriota</taxon>
        <taxon>Cyanophyceae</taxon>
        <taxon>Synechococcales</taxon>
        <taxon>Prochlorococcaceae</taxon>
        <taxon>Prochlorococcus</taxon>
    </lineage>
</organism>
<dbReference type="EMBL" id="CP000551">
    <property type="protein sequence ID" value="ABM69677.1"/>
    <property type="molecule type" value="Genomic_DNA"/>
</dbReference>
<dbReference type="GO" id="GO:0005975">
    <property type="term" value="P:carbohydrate metabolic process"/>
    <property type="evidence" value="ECO:0007669"/>
    <property type="project" value="InterPro"/>
</dbReference>
<accession>A2BPG6</accession>
<dbReference type="CAZy" id="GT11">
    <property type="family name" value="Glycosyltransferase Family 11"/>
</dbReference>